<keyword evidence="2" id="KW-0732">Signal</keyword>
<evidence type="ECO:0000256" key="4">
    <source>
        <dbReference type="ARBA" id="ARBA00023139"/>
    </source>
</evidence>
<dbReference type="EMBL" id="JAOCZP010000008">
    <property type="protein sequence ID" value="MCT7377528.1"/>
    <property type="molecule type" value="Genomic_DNA"/>
</dbReference>
<evidence type="ECO:0000313" key="9">
    <source>
        <dbReference type="Proteomes" id="UP001320831"/>
    </source>
</evidence>
<evidence type="ECO:0000313" key="8">
    <source>
        <dbReference type="EMBL" id="MCT7377528.1"/>
    </source>
</evidence>
<keyword evidence="9" id="KW-1185">Reference proteome</keyword>
<protein>
    <submittedName>
        <fullName evidence="8">Uncharacterized protein</fullName>
    </submittedName>
</protein>
<accession>A0ABT2LSL4</accession>
<comment type="similarity">
    <text evidence="7">Belongs to the rhizobiaceae omp10 lipoprotein family.</text>
</comment>
<gene>
    <name evidence="8" type="ORF">N5A92_21145</name>
</gene>
<evidence type="ECO:0000256" key="6">
    <source>
        <dbReference type="ARBA" id="ARBA00023288"/>
    </source>
</evidence>
<evidence type="ECO:0000256" key="7">
    <source>
        <dbReference type="ARBA" id="ARBA00044505"/>
    </source>
</evidence>
<keyword evidence="3" id="KW-0472">Membrane</keyword>
<keyword evidence="5" id="KW-0998">Cell outer membrane</keyword>
<name>A0ABT2LSL4_9HYPH</name>
<keyword evidence="6" id="KW-0449">Lipoprotein</keyword>
<proteinExistence type="inferred from homology"/>
<evidence type="ECO:0000256" key="3">
    <source>
        <dbReference type="ARBA" id="ARBA00023136"/>
    </source>
</evidence>
<evidence type="ECO:0000256" key="2">
    <source>
        <dbReference type="ARBA" id="ARBA00022729"/>
    </source>
</evidence>
<comment type="caution">
    <text evidence="8">The sequence shown here is derived from an EMBL/GenBank/DDBJ whole genome shotgun (WGS) entry which is preliminary data.</text>
</comment>
<sequence>MSSFRGGAFETRAADTGEVLATGSYQEQPGGMVSISVQSRVREPQTVNCLKVGAASGGRFNQMNCTSSAGQNFVLTRAS</sequence>
<dbReference type="InterPro" id="IPR049857">
    <property type="entry name" value="Omp10-like"/>
</dbReference>
<evidence type="ECO:0000256" key="1">
    <source>
        <dbReference type="ARBA" id="ARBA00004459"/>
    </source>
</evidence>
<dbReference type="Proteomes" id="UP001320831">
    <property type="component" value="Unassembled WGS sequence"/>
</dbReference>
<keyword evidence="4" id="KW-0564">Palmitate</keyword>
<dbReference type="Pfam" id="PF26368">
    <property type="entry name" value="OMP10"/>
    <property type="match status" value="1"/>
</dbReference>
<reference evidence="8 9" key="1">
    <citation type="submission" date="2022-09" db="EMBL/GenBank/DDBJ databases">
        <title>Chelativorans salina sp. nov., a novel slightly halophilic bacterium isolated from a saline lake sediment enrichment.</title>
        <authorList>
            <person name="Gao L."/>
            <person name="Fang B.-Z."/>
            <person name="Li W.-J."/>
        </authorList>
    </citation>
    <scope>NUCLEOTIDE SEQUENCE [LARGE SCALE GENOMIC DNA]</scope>
    <source>
        <strain evidence="8 9">EGI FJ00035</strain>
    </source>
</reference>
<dbReference type="RefSeq" id="WP_260906089.1">
    <property type="nucleotide sequence ID" value="NZ_JAOCZP010000008.1"/>
</dbReference>
<evidence type="ECO:0000256" key="5">
    <source>
        <dbReference type="ARBA" id="ARBA00023237"/>
    </source>
</evidence>
<organism evidence="8 9">
    <name type="scientific">Chelativorans salis</name>
    <dbReference type="NCBI Taxonomy" id="2978478"/>
    <lineage>
        <taxon>Bacteria</taxon>
        <taxon>Pseudomonadati</taxon>
        <taxon>Pseudomonadota</taxon>
        <taxon>Alphaproteobacteria</taxon>
        <taxon>Hyphomicrobiales</taxon>
        <taxon>Phyllobacteriaceae</taxon>
        <taxon>Chelativorans</taxon>
    </lineage>
</organism>
<comment type="subcellular location">
    <subcellularLocation>
        <location evidence="1">Cell outer membrane</location>
        <topology evidence="1">Lipid-anchor</topology>
    </subcellularLocation>
</comment>